<dbReference type="EMBL" id="MTYJ01000228">
    <property type="protein sequence ID" value="OWA51450.1"/>
    <property type="molecule type" value="Genomic_DNA"/>
</dbReference>
<keyword evidence="1" id="KW-0472">Membrane</keyword>
<dbReference type="Gene3D" id="1.20.58.390">
    <property type="entry name" value="Neurotransmitter-gated ion-channel transmembrane domain"/>
    <property type="match status" value="1"/>
</dbReference>
<feature type="transmembrane region" description="Helical" evidence="1">
    <location>
        <begin position="127"/>
        <end position="149"/>
    </location>
</feature>
<dbReference type="GO" id="GO:0006811">
    <property type="term" value="P:monoatomic ion transport"/>
    <property type="evidence" value="ECO:0007669"/>
    <property type="project" value="InterPro"/>
</dbReference>
<keyword evidence="1" id="KW-0812">Transmembrane</keyword>
<feature type="signal peptide" evidence="2">
    <location>
        <begin position="1"/>
        <end position="16"/>
    </location>
</feature>
<proteinExistence type="predicted"/>
<dbReference type="Proteomes" id="UP000192578">
    <property type="component" value="Unassembled WGS sequence"/>
</dbReference>
<keyword evidence="4" id="KW-1185">Reference proteome</keyword>
<dbReference type="SUPFAM" id="SSF90112">
    <property type="entry name" value="Neurotransmitter-gated ion-channel transmembrane pore"/>
    <property type="match status" value="1"/>
</dbReference>
<dbReference type="InterPro" id="IPR036719">
    <property type="entry name" value="Neuro-gated_channel_TM_sf"/>
</dbReference>
<evidence type="ECO:0000313" key="3">
    <source>
        <dbReference type="EMBL" id="OWA51450.1"/>
    </source>
</evidence>
<evidence type="ECO:0000313" key="4">
    <source>
        <dbReference type="Proteomes" id="UP000192578"/>
    </source>
</evidence>
<dbReference type="InterPro" id="IPR038050">
    <property type="entry name" value="Neuro_actylchol_rec"/>
</dbReference>
<protein>
    <submittedName>
        <fullName evidence="3">Uncharacterized protein</fullName>
    </submittedName>
</protein>
<keyword evidence="2" id="KW-0732">Signal</keyword>
<name>A0A9X6NC56_HYPEX</name>
<evidence type="ECO:0000256" key="1">
    <source>
        <dbReference type="SAM" id="Phobius"/>
    </source>
</evidence>
<organism evidence="3 4">
    <name type="scientific">Hypsibius exemplaris</name>
    <name type="common">Freshwater tardigrade</name>
    <dbReference type="NCBI Taxonomy" id="2072580"/>
    <lineage>
        <taxon>Eukaryota</taxon>
        <taxon>Metazoa</taxon>
        <taxon>Ecdysozoa</taxon>
        <taxon>Tardigrada</taxon>
        <taxon>Eutardigrada</taxon>
        <taxon>Parachela</taxon>
        <taxon>Hypsibioidea</taxon>
        <taxon>Hypsibiidae</taxon>
        <taxon>Hypsibius</taxon>
    </lineage>
</organism>
<reference evidence="4" key="1">
    <citation type="submission" date="2017-01" db="EMBL/GenBank/DDBJ databases">
        <title>Comparative genomics of anhydrobiosis in the tardigrade Hypsibius dujardini.</title>
        <authorList>
            <person name="Yoshida Y."/>
            <person name="Koutsovoulos G."/>
            <person name="Laetsch D."/>
            <person name="Stevens L."/>
            <person name="Kumar S."/>
            <person name="Horikawa D."/>
            <person name="Ishino K."/>
            <person name="Komine S."/>
            <person name="Tomita M."/>
            <person name="Blaxter M."/>
            <person name="Arakawa K."/>
        </authorList>
    </citation>
    <scope>NUCLEOTIDE SEQUENCE [LARGE SCALE GENOMIC DNA]</scope>
    <source>
        <strain evidence="4">Z151</strain>
    </source>
</reference>
<dbReference type="AlphaFoldDB" id="A0A9X6NC56"/>
<feature type="chain" id="PRO_5040850601" evidence="2">
    <location>
        <begin position="17"/>
        <end position="163"/>
    </location>
</feature>
<sequence length="163" mass="18705">MSIFTLLVFVLPPESGEKIALASRYFSPFSVFPCYKTQRSCRNTSESVMMTVIVITIDWRRPEKQHIPDWIKRLVLGQIAHVFGMYTDFNSCHRKDEEANEKVEPNFNARSDRNQWRQVARVMDRCLFWSFGMATLLVTVVLLVILPLIASGSGASFPVENTL</sequence>
<evidence type="ECO:0000256" key="2">
    <source>
        <dbReference type="SAM" id="SignalP"/>
    </source>
</evidence>
<keyword evidence="1" id="KW-1133">Transmembrane helix</keyword>
<dbReference type="GO" id="GO:0016020">
    <property type="term" value="C:membrane"/>
    <property type="evidence" value="ECO:0007669"/>
    <property type="project" value="InterPro"/>
</dbReference>
<gene>
    <name evidence="3" type="ORF">BV898_15931</name>
</gene>
<comment type="caution">
    <text evidence="3">The sequence shown here is derived from an EMBL/GenBank/DDBJ whole genome shotgun (WGS) entry which is preliminary data.</text>
</comment>
<accession>A0A9X6NC56</accession>